<keyword evidence="1" id="KW-0863">Zinc-finger</keyword>
<dbReference type="AlphaFoldDB" id="A0A8B6H5F1"/>
<dbReference type="PANTHER" id="PTHR19963:SF30">
    <property type="entry name" value="ENDONUCLEASE_EXONUCLEASE_PHOSPHATASE DOMAIN-CONTAINING PROTEIN"/>
    <property type="match status" value="1"/>
</dbReference>
<comment type="caution">
    <text evidence="4">The sequence shown here is derived from an EMBL/GenBank/DDBJ whole genome shotgun (WGS) entry which is preliminary data.</text>
</comment>
<dbReference type="InterPro" id="IPR001878">
    <property type="entry name" value="Znf_CCHC"/>
</dbReference>
<gene>
    <name evidence="4" type="ORF">MGAL_10B021039</name>
</gene>
<evidence type="ECO:0000313" key="5">
    <source>
        <dbReference type="Proteomes" id="UP000596742"/>
    </source>
</evidence>
<evidence type="ECO:0000259" key="3">
    <source>
        <dbReference type="PROSITE" id="PS50158"/>
    </source>
</evidence>
<feature type="region of interest" description="Disordered" evidence="2">
    <location>
        <begin position="203"/>
        <end position="235"/>
    </location>
</feature>
<dbReference type="GO" id="GO:0003676">
    <property type="term" value="F:nucleic acid binding"/>
    <property type="evidence" value="ECO:0007669"/>
    <property type="project" value="InterPro"/>
</dbReference>
<protein>
    <recommendedName>
        <fullName evidence="3">CCHC-type domain-containing protein</fullName>
    </recommendedName>
</protein>
<dbReference type="EMBL" id="UYJE01009490">
    <property type="protein sequence ID" value="VDI73980.1"/>
    <property type="molecule type" value="Genomic_DNA"/>
</dbReference>
<dbReference type="PANTHER" id="PTHR19963">
    <property type="entry name" value="CCHC-TYPE DOMAIN-CONTAINING PROTEIN"/>
    <property type="match status" value="1"/>
</dbReference>
<keyword evidence="1" id="KW-0862">Zinc</keyword>
<evidence type="ECO:0000256" key="2">
    <source>
        <dbReference type="SAM" id="MobiDB-lite"/>
    </source>
</evidence>
<accession>A0A8B6H5F1</accession>
<dbReference type="SUPFAM" id="SSF57756">
    <property type="entry name" value="Retrovirus zinc finger-like domains"/>
    <property type="match status" value="1"/>
</dbReference>
<dbReference type="PROSITE" id="PS50158">
    <property type="entry name" value="ZF_CCHC"/>
    <property type="match status" value="1"/>
</dbReference>
<sequence>MEGGIAQMRNTLGCDSLTLKGEGCSRMIPGGLRDPCNGRALITFHGRHPFLETRTNTSGTSQEIKRITRLAYQTAPIDIRDQLAKDCFIRAVNDTKIQLTLFNREPKTIGDCVRVGVEYEAFVVDQKRLTNTKPAIRMQHDTPFEQIDDEDNILGQIAKMSHQLDDMAKFQKSNDYSGVTCFYCGIKGHMKKTCRKYQNDRQNNTVQYRSSPNTQQRFNYGSQYTQGTQTDRQGN</sequence>
<reference evidence="4" key="1">
    <citation type="submission" date="2018-11" db="EMBL/GenBank/DDBJ databases">
        <authorList>
            <person name="Alioto T."/>
            <person name="Alioto T."/>
        </authorList>
    </citation>
    <scope>NUCLEOTIDE SEQUENCE</scope>
</reference>
<dbReference type="Gene3D" id="4.10.60.10">
    <property type="entry name" value="Zinc finger, CCHC-type"/>
    <property type="match status" value="1"/>
</dbReference>
<name>A0A8B6H5F1_MYTGA</name>
<dbReference type="InterPro" id="IPR036875">
    <property type="entry name" value="Znf_CCHC_sf"/>
</dbReference>
<dbReference type="OrthoDB" id="6163645at2759"/>
<dbReference type="GO" id="GO:0008270">
    <property type="term" value="F:zinc ion binding"/>
    <property type="evidence" value="ECO:0007669"/>
    <property type="project" value="UniProtKB-KW"/>
</dbReference>
<dbReference type="Proteomes" id="UP000596742">
    <property type="component" value="Unassembled WGS sequence"/>
</dbReference>
<proteinExistence type="predicted"/>
<organism evidence="4 5">
    <name type="scientific">Mytilus galloprovincialis</name>
    <name type="common">Mediterranean mussel</name>
    <dbReference type="NCBI Taxonomy" id="29158"/>
    <lineage>
        <taxon>Eukaryota</taxon>
        <taxon>Metazoa</taxon>
        <taxon>Spiralia</taxon>
        <taxon>Lophotrochozoa</taxon>
        <taxon>Mollusca</taxon>
        <taxon>Bivalvia</taxon>
        <taxon>Autobranchia</taxon>
        <taxon>Pteriomorphia</taxon>
        <taxon>Mytilida</taxon>
        <taxon>Mytiloidea</taxon>
        <taxon>Mytilidae</taxon>
        <taxon>Mytilinae</taxon>
        <taxon>Mytilus</taxon>
    </lineage>
</organism>
<feature type="domain" description="CCHC-type" evidence="3">
    <location>
        <begin position="181"/>
        <end position="196"/>
    </location>
</feature>
<keyword evidence="1" id="KW-0479">Metal-binding</keyword>
<keyword evidence="5" id="KW-1185">Reference proteome</keyword>
<evidence type="ECO:0000256" key="1">
    <source>
        <dbReference type="PROSITE-ProRule" id="PRU00047"/>
    </source>
</evidence>
<evidence type="ECO:0000313" key="4">
    <source>
        <dbReference type="EMBL" id="VDI73980.1"/>
    </source>
</evidence>